<protein>
    <submittedName>
        <fullName evidence="2">NAD(P)-dependent oxidoreductase</fullName>
    </submittedName>
</protein>
<evidence type="ECO:0000313" key="3">
    <source>
        <dbReference type="Proteomes" id="UP000503483"/>
    </source>
</evidence>
<dbReference type="KEGG" id="paco:AACT_2575"/>
<evidence type="ECO:0000259" key="1">
    <source>
        <dbReference type="Pfam" id="PF01370"/>
    </source>
</evidence>
<dbReference type="SUPFAM" id="SSF51735">
    <property type="entry name" value="NAD(P)-binding Rossmann-fold domains"/>
    <property type="match status" value="1"/>
</dbReference>
<proteinExistence type="predicted"/>
<dbReference type="InterPro" id="IPR001509">
    <property type="entry name" value="Epimerase_deHydtase"/>
</dbReference>
<evidence type="ECO:0000313" key="2">
    <source>
        <dbReference type="EMBL" id="QKE29658.1"/>
    </source>
</evidence>
<dbReference type="PANTHER" id="PTHR43245">
    <property type="entry name" value="BIFUNCTIONAL POLYMYXIN RESISTANCE PROTEIN ARNA"/>
    <property type="match status" value="1"/>
</dbReference>
<dbReference type="EMBL" id="CP042652">
    <property type="protein sequence ID" value="QKE29658.1"/>
    <property type="molecule type" value="Genomic_DNA"/>
</dbReference>
<accession>A0A6M8EM92</accession>
<dbReference type="InterPro" id="IPR050177">
    <property type="entry name" value="Lipid_A_modif_metabolic_enz"/>
</dbReference>
<dbReference type="Pfam" id="PF01370">
    <property type="entry name" value="Epimerase"/>
    <property type="match status" value="1"/>
</dbReference>
<reference evidence="2 3" key="1">
    <citation type="submission" date="2019-08" db="EMBL/GenBank/DDBJ databases">
        <title>Complete genome sequence of Arcobacter acticola.</title>
        <authorList>
            <person name="Miller W."/>
        </authorList>
    </citation>
    <scope>NUCLEOTIDE SEQUENCE [LARGE SCALE GENOMIC DNA]</scope>
    <source>
        <strain evidence="2 3">KCTC 52212</strain>
    </source>
</reference>
<keyword evidence="3" id="KW-1185">Reference proteome</keyword>
<organism evidence="2 3">
    <name type="scientific">Arcobacter acticola</name>
    <dbReference type="NCBI Taxonomy" id="1849015"/>
    <lineage>
        <taxon>Bacteria</taxon>
        <taxon>Pseudomonadati</taxon>
        <taxon>Campylobacterota</taxon>
        <taxon>Epsilonproteobacteria</taxon>
        <taxon>Campylobacterales</taxon>
        <taxon>Arcobacteraceae</taxon>
        <taxon>Arcobacter</taxon>
    </lineage>
</organism>
<feature type="domain" description="NAD-dependent epimerase/dehydratase" evidence="1">
    <location>
        <begin position="3"/>
        <end position="205"/>
    </location>
</feature>
<name>A0A6M8EM92_9BACT</name>
<dbReference type="RefSeq" id="WP_172127589.1">
    <property type="nucleotide sequence ID" value="NZ_CP042652.1"/>
</dbReference>
<gene>
    <name evidence="2" type="ORF">AACT_2575</name>
</gene>
<sequence length="317" mass="35474">MKILITGGSGFIGTRLIDELKNENHEIIIYDKVKSAKYPELTIVDDVRNREGLKKACEGIDIIYNLAAEHADNVTPLSLYAEVNIDGAKNIVEAAKANNINKIIFTSSVAIYGLNRGTPNEYMEAKPFNEYGRTKYEAEKIFLAWQKENEANNLQIVRPAVVFGEGNRGNVYNLINQIVSGKFAMIGDGLNKKSMGYVGNIAFFLSSLKNVEKKLDIFNFAGNNDLSTKEILNIVKTELSIDKKFPTIPYSIGIVGGFVLDIISKITGKKFPVSVVRIQKFTAETTVSTKHLFESGFKEKYTLEEGLRNMIKYEFKN</sequence>
<dbReference type="Gene3D" id="3.40.50.720">
    <property type="entry name" value="NAD(P)-binding Rossmann-like Domain"/>
    <property type="match status" value="1"/>
</dbReference>
<dbReference type="InterPro" id="IPR036291">
    <property type="entry name" value="NAD(P)-bd_dom_sf"/>
</dbReference>
<dbReference type="AlphaFoldDB" id="A0A6M8EM92"/>
<dbReference type="Proteomes" id="UP000503483">
    <property type="component" value="Chromosome"/>
</dbReference>